<dbReference type="SUPFAM" id="SSF55248">
    <property type="entry name" value="PCD-like"/>
    <property type="match status" value="1"/>
</dbReference>
<accession>A0A3E0DHW7</accession>
<dbReference type="InterPro" id="IPR001533">
    <property type="entry name" value="Pterin_deHydtase"/>
</dbReference>
<proteinExistence type="inferred from homology"/>
<dbReference type="GO" id="GO:0006729">
    <property type="term" value="P:tetrahydrobiopterin biosynthetic process"/>
    <property type="evidence" value="ECO:0007669"/>
    <property type="project" value="InterPro"/>
</dbReference>
<dbReference type="GO" id="GO:0008124">
    <property type="term" value="F:4-alpha-hydroxytetrahydrobiopterin dehydratase activity"/>
    <property type="evidence" value="ECO:0007669"/>
    <property type="project" value="UniProtKB-UniRule"/>
</dbReference>
<comment type="caution">
    <text evidence="5">The sequence shown here is derived from an EMBL/GenBank/DDBJ whole genome shotgun (WGS) entry which is preliminary data.</text>
</comment>
<evidence type="ECO:0000256" key="4">
    <source>
        <dbReference type="HAMAP-Rule" id="MF_00434"/>
    </source>
</evidence>
<dbReference type="HAMAP" id="MF_00434">
    <property type="entry name" value="Pterin_4_alpha"/>
    <property type="match status" value="1"/>
</dbReference>
<dbReference type="AlphaFoldDB" id="A0A3E0DHW7"/>
<evidence type="ECO:0000313" key="6">
    <source>
        <dbReference type="Proteomes" id="UP000256542"/>
    </source>
</evidence>
<dbReference type="RefSeq" id="WP_115898487.1">
    <property type="nucleotide sequence ID" value="NZ_QUNG01000010.1"/>
</dbReference>
<comment type="catalytic activity">
    <reaction evidence="1 4">
        <text>(4aS,6R)-4a-hydroxy-L-erythro-5,6,7,8-tetrahydrobiopterin = (6R)-L-erythro-6,7-dihydrobiopterin + H2O</text>
        <dbReference type="Rhea" id="RHEA:11920"/>
        <dbReference type="ChEBI" id="CHEBI:15377"/>
        <dbReference type="ChEBI" id="CHEBI:15642"/>
        <dbReference type="ChEBI" id="CHEBI:43120"/>
        <dbReference type="EC" id="4.2.1.96"/>
    </reaction>
</comment>
<dbReference type="PANTHER" id="PTHR12599">
    <property type="entry name" value="PTERIN-4-ALPHA-CARBINOLAMINE DEHYDRATASE"/>
    <property type="match status" value="1"/>
</dbReference>
<gene>
    <name evidence="5" type="ORF">DFP81_11099</name>
</gene>
<keyword evidence="3 4" id="KW-0456">Lyase</keyword>
<name>A0A3E0DHW7_9GAMM</name>
<reference evidence="5 6" key="1">
    <citation type="submission" date="2018-08" db="EMBL/GenBank/DDBJ databases">
        <title>Genomic Encyclopedia of Type Strains, Phase III (KMG-III): the genomes of soil and plant-associated and newly described type strains.</title>
        <authorList>
            <person name="Whitman W."/>
        </authorList>
    </citation>
    <scope>NUCLEOTIDE SEQUENCE [LARGE SCALE GENOMIC DNA]</scope>
    <source>
        <strain evidence="5 6">CECT 7375</strain>
    </source>
</reference>
<dbReference type="InterPro" id="IPR036428">
    <property type="entry name" value="PCD_sf"/>
</dbReference>
<keyword evidence="6" id="KW-1185">Reference proteome</keyword>
<evidence type="ECO:0000256" key="1">
    <source>
        <dbReference type="ARBA" id="ARBA00001554"/>
    </source>
</evidence>
<evidence type="ECO:0000313" key="5">
    <source>
        <dbReference type="EMBL" id="REG82211.1"/>
    </source>
</evidence>
<evidence type="ECO:0000256" key="3">
    <source>
        <dbReference type="ARBA" id="ARBA00023239"/>
    </source>
</evidence>
<comment type="similarity">
    <text evidence="2 4">Belongs to the pterin-4-alpha-carbinolamine dehydratase family.</text>
</comment>
<dbReference type="Pfam" id="PF01329">
    <property type="entry name" value="Pterin_4a"/>
    <property type="match status" value="1"/>
</dbReference>
<dbReference type="PANTHER" id="PTHR12599:SF0">
    <property type="entry name" value="PTERIN-4-ALPHA-CARBINOLAMINE DEHYDRATASE"/>
    <property type="match status" value="1"/>
</dbReference>
<evidence type="ECO:0000256" key="2">
    <source>
        <dbReference type="ARBA" id="ARBA00006472"/>
    </source>
</evidence>
<protein>
    <recommendedName>
        <fullName evidence="4">Putative pterin-4-alpha-carbinolamine dehydratase</fullName>
        <shortName evidence="4">PHS</shortName>
        <ecNumber evidence="4">4.2.1.96</ecNumber>
    </recommendedName>
    <alternativeName>
        <fullName evidence="4">4-alpha-hydroxy-tetrahydropterin dehydratase</fullName>
    </alternativeName>
    <alternativeName>
        <fullName evidence="4">Pterin carbinolamine dehydratase</fullName>
        <shortName evidence="4">PCD</shortName>
    </alternativeName>
</protein>
<sequence>MPLRALTQEEIESSLSELNKSTQGHWIIKDGKLTSSFTFRNFQQAFGFMTQCALISERMDHHPDWSNNYNEVYIQLTTEDVEGLSEKDFLLAEQMEVHASTID</sequence>
<dbReference type="OrthoDB" id="5294615at2"/>
<dbReference type="Gene3D" id="3.30.1360.20">
    <property type="entry name" value="Transcriptional coactivator/pterin dehydratase"/>
    <property type="match status" value="1"/>
</dbReference>
<dbReference type="Proteomes" id="UP000256542">
    <property type="component" value="Unassembled WGS sequence"/>
</dbReference>
<dbReference type="EMBL" id="QUNG01000010">
    <property type="protein sequence ID" value="REG82211.1"/>
    <property type="molecule type" value="Genomic_DNA"/>
</dbReference>
<organism evidence="5 6">
    <name type="scientific">Marinomonas pollencensis</name>
    <dbReference type="NCBI Taxonomy" id="491954"/>
    <lineage>
        <taxon>Bacteria</taxon>
        <taxon>Pseudomonadati</taxon>
        <taxon>Pseudomonadota</taxon>
        <taxon>Gammaproteobacteria</taxon>
        <taxon>Oceanospirillales</taxon>
        <taxon>Oceanospirillaceae</taxon>
        <taxon>Marinomonas</taxon>
    </lineage>
</organism>
<dbReference type="EC" id="4.2.1.96" evidence="4"/>